<dbReference type="OrthoDB" id="27406at10239"/>
<proteinExistence type="predicted"/>
<keyword evidence="2" id="KW-1185">Reference proteome</keyword>
<dbReference type="GeneID" id="10326803"/>
<organism evidence="1 2">
    <name type="scientific">Synechococcus phage S-SM2</name>
    <dbReference type="NCBI Taxonomy" id="444860"/>
    <lineage>
        <taxon>Viruses</taxon>
        <taxon>Duplodnaviria</taxon>
        <taxon>Heunggongvirae</taxon>
        <taxon>Uroviricota</taxon>
        <taxon>Caudoviricetes</taxon>
        <taxon>Pantevenvirales</taxon>
        <taxon>Kyanoviridae</taxon>
        <taxon>Nilusvirus</taxon>
        <taxon>Nilusvirus ssm2</taxon>
    </lineage>
</organism>
<dbReference type="EMBL" id="GU071095">
    <property type="protein sequence ID" value="ADO97513.1"/>
    <property type="molecule type" value="Genomic_DNA"/>
</dbReference>
<evidence type="ECO:0000313" key="1">
    <source>
        <dbReference type="EMBL" id="ADO97513.1"/>
    </source>
</evidence>
<dbReference type="RefSeq" id="YP_004322327.1">
    <property type="nucleotide sequence ID" value="NC_015279.1"/>
</dbReference>
<evidence type="ECO:0000313" key="2">
    <source>
        <dbReference type="Proteomes" id="UP000006524"/>
    </source>
</evidence>
<name>E3SJ65_9CAUD</name>
<reference evidence="1 2" key="1">
    <citation type="journal article" date="2010" name="Environ. Microbiol.">
        <title>Genomic analysis of oceanic cyanobacterial myoviruses compared with T4-like myoviruses from diverse hosts and environments.</title>
        <authorList>
            <person name="Sullivan M.B."/>
            <person name="Huang K.H."/>
            <person name="Ignacio-Espinoza J.C."/>
            <person name="Berlin A.M."/>
            <person name="Kelly L."/>
            <person name="Weigele P.R."/>
            <person name="DeFrancesco A.S."/>
            <person name="Kern S.E."/>
            <person name="Thompson L.R."/>
            <person name="Young S."/>
            <person name="Yandava C."/>
            <person name="Fu R."/>
            <person name="Krastins B."/>
            <person name="Chase M."/>
            <person name="Sarracino D."/>
            <person name="Osburne M.S."/>
            <person name="Henn M.R."/>
            <person name="Chisholm S.W."/>
        </authorList>
    </citation>
    <scope>NUCLEOTIDE SEQUENCE [LARGE SCALE GENOMIC DNA]</scope>
    <source>
        <strain evidence="1">8017-1</strain>
    </source>
</reference>
<gene>
    <name evidence="1" type="ORF">SSM2_172</name>
</gene>
<accession>E3SJ65</accession>
<dbReference type="Proteomes" id="UP000006524">
    <property type="component" value="Segment"/>
</dbReference>
<dbReference type="KEGG" id="vg:10326803"/>
<protein>
    <submittedName>
        <fullName evidence="1">Uncharacterized protein</fullName>
    </submittedName>
</protein>
<sequence>MPRNQITLVEFKTKLERLKNELYWEEEQYGHEARGLAHKYLNKVFDILDEYRL</sequence>